<feature type="compositionally biased region" description="Low complexity" evidence="2">
    <location>
        <begin position="155"/>
        <end position="170"/>
    </location>
</feature>
<dbReference type="PROSITE" id="PS00028">
    <property type="entry name" value="ZINC_FINGER_C2H2_1"/>
    <property type="match status" value="1"/>
</dbReference>
<name>A0A437ACW5_ARTFL</name>
<feature type="region of interest" description="Disordered" evidence="2">
    <location>
        <begin position="1"/>
        <end position="49"/>
    </location>
</feature>
<dbReference type="EMBL" id="SAEB01000003">
    <property type="protein sequence ID" value="RVD88951.1"/>
    <property type="molecule type" value="Genomic_DNA"/>
</dbReference>
<feature type="region of interest" description="Disordered" evidence="2">
    <location>
        <begin position="139"/>
        <end position="213"/>
    </location>
</feature>
<dbReference type="Proteomes" id="UP000283090">
    <property type="component" value="Unassembled WGS sequence"/>
</dbReference>
<protein>
    <recommendedName>
        <fullName evidence="3">C2H2-type domain-containing protein</fullName>
    </recommendedName>
</protein>
<evidence type="ECO:0000256" key="2">
    <source>
        <dbReference type="SAM" id="MobiDB-lite"/>
    </source>
</evidence>
<dbReference type="InterPro" id="IPR013087">
    <property type="entry name" value="Znf_C2H2_type"/>
</dbReference>
<dbReference type="InterPro" id="IPR036236">
    <property type="entry name" value="Znf_C2H2_sf"/>
</dbReference>
<feature type="compositionally biased region" description="Polar residues" evidence="2">
    <location>
        <begin position="29"/>
        <end position="49"/>
    </location>
</feature>
<dbReference type="OrthoDB" id="9947289at2759"/>
<dbReference type="SUPFAM" id="SSF57667">
    <property type="entry name" value="beta-beta-alpha zinc fingers"/>
    <property type="match status" value="1"/>
</dbReference>
<organism evidence="4 5">
    <name type="scientific">Arthrobotrys flagrans</name>
    <name type="common">Nematode-trapping fungus</name>
    <name type="synonym">Trichothecium flagrans</name>
    <dbReference type="NCBI Taxonomy" id="97331"/>
    <lineage>
        <taxon>Eukaryota</taxon>
        <taxon>Fungi</taxon>
        <taxon>Dikarya</taxon>
        <taxon>Ascomycota</taxon>
        <taxon>Pezizomycotina</taxon>
        <taxon>Orbiliomycetes</taxon>
        <taxon>Orbiliales</taxon>
        <taxon>Orbiliaceae</taxon>
        <taxon>Arthrobotrys</taxon>
    </lineage>
</organism>
<proteinExistence type="predicted"/>
<dbReference type="RefSeq" id="XP_067494495.1">
    <property type="nucleotide sequence ID" value="XM_067632006.1"/>
</dbReference>
<feature type="coiled-coil region" evidence="1">
    <location>
        <begin position="258"/>
        <end position="313"/>
    </location>
</feature>
<feature type="domain" description="C2H2-type" evidence="3">
    <location>
        <begin position="95"/>
        <end position="118"/>
    </location>
</feature>
<evidence type="ECO:0000313" key="5">
    <source>
        <dbReference type="Proteomes" id="UP000283090"/>
    </source>
</evidence>
<gene>
    <name evidence="4" type="ORF">DFL_003115</name>
</gene>
<feature type="compositionally biased region" description="Polar residues" evidence="2">
    <location>
        <begin position="1"/>
        <end position="15"/>
    </location>
</feature>
<evidence type="ECO:0000259" key="3">
    <source>
        <dbReference type="PROSITE" id="PS00028"/>
    </source>
</evidence>
<keyword evidence="1" id="KW-0175">Coiled coil</keyword>
<evidence type="ECO:0000256" key="1">
    <source>
        <dbReference type="SAM" id="Coils"/>
    </source>
</evidence>
<keyword evidence="5" id="KW-1185">Reference proteome</keyword>
<evidence type="ECO:0000313" key="4">
    <source>
        <dbReference type="EMBL" id="RVD88951.1"/>
    </source>
</evidence>
<comment type="caution">
    <text evidence="4">The sequence shown here is derived from an EMBL/GenBank/DDBJ whole genome shotgun (WGS) entry which is preliminary data.</text>
</comment>
<dbReference type="GeneID" id="93585426"/>
<dbReference type="Gene3D" id="3.30.160.60">
    <property type="entry name" value="Classic Zinc Finger"/>
    <property type="match status" value="1"/>
</dbReference>
<dbReference type="VEuPathDB" id="FungiDB:DFL_003115"/>
<dbReference type="AlphaFoldDB" id="A0A437ACW5"/>
<feature type="region of interest" description="Disordered" evidence="2">
    <location>
        <begin position="63"/>
        <end position="91"/>
    </location>
</feature>
<reference evidence="4 5" key="1">
    <citation type="submission" date="2019-01" db="EMBL/GenBank/DDBJ databases">
        <title>Intercellular communication is required for trap formation in the nematode-trapping fungus Duddingtonia flagrans.</title>
        <authorList>
            <person name="Youssar L."/>
            <person name="Wernet V."/>
            <person name="Hensel N."/>
            <person name="Hildebrandt H.-G."/>
            <person name="Fischer R."/>
        </authorList>
    </citation>
    <scope>NUCLEOTIDE SEQUENCE [LARGE SCALE GENOMIC DNA]</scope>
    <source>
        <strain evidence="4 5">CBS H-5679</strain>
    </source>
</reference>
<accession>A0A437ACW5</accession>
<sequence>MGMTNPFSDQDFQPSGSGGLGEEPFIDPSSFNEGQVNGQGDQDKTLTGTTPLDWLEGFIHASDNPLSSSSIRPDIDTDQQIPVPKKRKASREIHCQLPECPRVFYSKKAFGDHMSMVHTIKAFSCDHCPAKYSRSDALKTHKCKPSSNSQGSKHPSPVSSASSTSTSSAPSPQPPTKRLKGATPARVSIKDLPPSKVQPLRAAKRARGYSSHLLQENMAPVRRSSRLDGPAPLSIVAGGGSSFATAIDNLAGRYKGTIERLRKDIEERDKRYEVLEDQKREVEKKNREAEKRYQELEDKLLDLEMQIARANSQYQ</sequence>